<dbReference type="Proteomes" id="UP000232003">
    <property type="component" value="Chromosome"/>
</dbReference>
<proteinExistence type="inferred from homology"/>
<keyword evidence="10" id="KW-1185">Reference proteome</keyword>
<evidence type="ECO:0000256" key="6">
    <source>
        <dbReference type="ARBA" id="ARBA00023136"/>
    </source>
</evidence>
<comment type="subcellular location">
    <subcellularLocation>
        <location evidence="1">Cell membrane</location>
        <topology evidence="1">Multi-pass membrane protein</topology>
    </subcellularLocation>
</comment>
<evidence type="ECO:0000256" key="3">
    <source>
        <dbReference type="ARBA" id="ARBA00022475"/>
    </source>
</evidence>
<reference evidence="9 10" key="1">
    <citation type="submission" date="2017-11" db="EMBL/GenBank/DDBJ databases">
        <title>Complete genome of a free-living desiccation-tolerant cyanobacterium and its photosynthetic adaptation to extreme terrestrial habitat.</title>
        <authorList>
            <person name="Shang J."/>
        </authorList>
    </citation>
    <scope>NUCLEOTIDE SEQUENCE [LARGE SCALE GENOMIC DNA]</scope>
    <source>
        <strain evidence="9 10">CCNUN1</strain>
    </source>
</reference>
<gene>
    <name evidence="9" type="ORF">COO91_06527</name>
</gene>
<keyword evidence="6 7" id="KW-0472">Membrane</keyword>
<feature type="transmembrane region" description="Helical" evidence="7">
    <location>
        <begin position="51"/>
        <end position="75"/>
    </location>
</feature>
<dbReference type="GO" id="GO:0005886">
    <property type="term" value="C:plasma membrane"/>
    <property type="evidence" value="ECO:0007669"/>
    <property type="project" value="UniProtKB-SubCell"/>
</dbReference>
<evidence type="ECO:0000256" key="5">
    <source>
        <dbReference type="ARBA" id="ARBA00022989"/>
    </source>
</evidence>
<feature type="transmembrane region" description="Helical" evidence="7">
    <location>
        <begin position="177"/>
        <end position="198"/>
    </location>
</feature>
<comment type="similarity">
    <text evidence="2">Belongs to the DedA family.</text>
</comment>
<organism evidence="9 10">
    <name type="scientific">Nostoc flagelliforme CCNUN1</name>
    <dbReference type="NCBI Taxonomy" id="2038116"/>
    <lineage>
        <taxon>Bacteria</taxon>
        <taxon>Bacillati</taxon>
        <taxon>Cyanobacteriota</taxon>
        <taxon>Cyanophyceae</taxon>
        <taxon>Nostocales</taxon>
        <taxon>Nostocaceae</taxon>
        <taxon>Nostoc</taxon>
    </lineage>
</organism>
<keyword evidence="3" id="KW-1003">Cell membrane</keyword>
<protein>
    <submittedName>
        <fullName evidence="9">Putative membrane protein DedA, SNARE-associated domain</fullName>
    </submittedName>
</protein>
<evidence type="ECO:0000259" key="8">
    <source>
        <dbReference type="Pfam" id="PF09335"/>
    </source>
</evidence>
<name>A0A2K8SYQ2_9NOSO</name>
<keyword evidence="4 7" id="KW-0812">Transmembrane</keyword>
<evidence type="ECO:0000256" key="1">
    <source>
        <dbReference type="ARBA" id="ARBA00004651"/>
    </source>
</evidence>
<dbReference type="KEGG" id="nfl:COO91_06527"/>
<evidence type="ECO:0000313" key="9">
    <source>
        <dbReference type="EMBL" id="AUB40510.1"/>
    </source>
</evidence>
<accession>A0A2K8SYQ2</accession>
<dbReference type="RefSeq" id="WP_100903148.1">
    <property type="nucleotide sequence ID" value="NZ_CAWNNC010000001.1"/>
</dbReference>
<feature type="domain" description="VTT" evidence="8">
    <location>
        <begin position="30"/>
        <end position="165"/>
    </location>
</feature>
<feature type="transmembrane region" description="Helical" evidence="7">
    <location>
        <begin position="145"/>
        <end position="165"/>
    </location>
</feature>
<dbReference type="AlphaFoldDB" id="A0A2K8SYQ2"/>
<evidence type="ECO:0000313" key="10">
    <source>
        <dbReference type="Proteomes" id="UP000232003"/>
    </source>
</evidence>
<keyword evidence="5 7" id="KW-1133">Transmembrane helix</keyword>
<evidence type="ECO:0000256" key="2">
    <source>
        <dbReference type="ARBA" id="ARBA00010792"/>
    </source>
</evidence>
<evidence type="ECO:0000256" key="4">
    <source>
        <dbReference type="ARBA" id="ARBA00022692"/>
    </source>
</evidence>
<dbReference type="InterPro" id="IPR032816">
    <property type="entry name" value="VTT_dom"/>
</dbReference>
<sequence>MLEWITNTINYFGYWGIALLMFLENLFPPIPSELIMPLAGFTASPYQPGGAKLNIIGVFFAGLLGSVLGALIWYYPGKFLGETRLKAWADKYGKWLAISSKDITKAKEWFDRQGRKAVLIGRLVPGIRTLISVPAGISNMPLLPFLFYTTVGSAAWVGLLTYSGYALGSQYELVDKYLAPVSKIVLGGLVLAFVFWIFKRQLRRTRR</sequence>
<dbReference type="EMBL" id="CP024785">
    <property type="protein sequence ID" value="AUB40510.1"/>
    <property type="molecule type" value="Genomic_DNA"/>
</dbReference>
<evidence type="ECO:0000256" key="7">
    <source>
        <dbReference type="SAM" id="Phobius"/>
    </source>
</evidence>
<feature type="transmembrane region" description="Helical" evidence="7">
    <location>
        <begin position="12"/>
        <end position="31"/>
    </location>
</feature>
<dbReference type="PANTHER" id="PTHR42709">
    <property type="entry name" value="ALKALINE PHOSPHATASE LIKE PROTEIN"/>
    <property type="match status" value="1"/>
</dbReference>
<dbReference type="Pfam" id="PF09335">
    <property type="entry name" value="VTT_dom"/>
    <property type="match status" value="1"/>
</dbReference>
<dbReference type="InterPro" id="IPR051311">
    <property type="entry name" value="DedA_domain"/>
</dbReference>
<dbReference type="OrthoDB" id="9813426at2"/>
<dbReference type="PANTHER" id="PTHR42709:SF6">
    <property type="entry name" value="UNDECAPRENYL PHOSPHATE TRANSPORTER A"/>
    <property type="match status" value="1"/>
</dbReference>